<evidence type="ECO:0000313" key="5">
    <source>
        <dbReference type="EMBL" id="QEO17973.1"/>
    </source>
</evidence>
<keyword evidence="2 3" id="KW-0378">Hydrolase</keyword>
<reference evidence="5 6" key="1">
    <citation type="submission" date="2019-09" db="EMBL/GenBank/DDBJ databases">
        <title>Genome sequencing of strain KACC 21233.</title>
        <authorList>
            <person name="Heo J."/>
            <person name="Kim S.-J."/>
            <person name="Kim J.-S."/>
            <person name="Hong S.-B."/>
            <person name="Kwon S.-W."/>
        </authorList>
    </citation>
    <scope>NUCLEOTIDE SEQUENCE [LARGE SCALE GENOMIC DNA]</scope>
    <source>
        <strain evidence="5 6">KACC 21233</strain>
    </source>
</reference>
<sequence length="529" mass="57020">MSYSQCGRRVFLAGVAGAALIGVGAGKEAVRQTTAGLIRGKTTAEPGVTAWLGIPFAAPPVGALRWRPPQPPASWAGVRDATHFGASPCAPSMPGVNLDYSPDRMSEDCLTLNIWAPPDDGKPKPVMVWIFGGAFVMGSSANPRYDGAHLAAQGVVFVSINYRVGILGSYVHPELSRESPAGVSGNYGLMDQIAALQWVRDNIAAFGGNPDNVTIFGQSAGAFSVGFHLVMPQSRGLFHKGIAQSGAPMGRPSSSILLGRQADMQEAGLAFARRMGATSIADMRRMDAMHLVTTYGFNWLFYPNIDGWLIPEHPYDLMATGRCANVPVIAGHNHDEGRLFPPLGNGTMGGLHTALQENYGPLAPDILRILQQQNPDDLAAMGQEAFGDVVFNWNSVALFMAMARVSRSYAYRFDYAHASTRPDSFVKGEGLGAYHGAEIDFALRTCRFDVPERRAEQESLMQTMSGYWLNFARVGNPNGPGLPYWPQYQTGSGKVLRFAEGAPTLDNIAFHDRLVLLGRAMGNRVVEQG</sequence>
<dbReference type="Proteomes" id="UP000324536">
    <property type="component" value="Chromosome"/>
</dbReference>
<dbReference type="InterPro" id="IPR029058">
    <property type="entry name" value="AB_hydrolase_fold"/>
</dbReference>
<dbReference type="InterPro" id="IPR019819">
    <property type="entry name" value="Carboxylesterase_B_CS"/>
</dbReference>
<gene>
    <name evidence="5" type="ORF">FLP30_09680</name>
</gene>
<dbReference type="SUPFAM" id="SSF53474">
    <property type="entry name" value="alpha/beta-Hydrolases"/>
    <property type="match status" value="1"/>
</dbReference>
<dbReference type="EMBL" id="CP043506">
    <property type="protein sequence ID" value="QEO17973.1"/>
    <property type="molecule type" value="Genomic_DNA"/>
</dbReference>
<evidence type="ECO:0000256" key="3">
    <source>
        <dbReference type="RuleBase" id="RU361235"/>
    </source>
</evidence>
<dbReference type="GO" id="GO:0016787">
    <property type="term" value="F:hydrolase activity"/>
    <property type="evidence" value="ECO:0007669"/>
    <property type="project" value="UniProtKB-KW"/>
</dbReference>
<feature type="domain" description="Carboxylesterase type B" evidence="4">
    <location>
        <begin position="29"/>
        <end position="501"/>
    </location>
</feature>
<evidence type="ECO:0000313" key="6">
    <source>
        <dbReference type="Proteomes" id="UP000324536"/>
    </source>
</evidence>
<dbReference type="InterPro" id="IPR019826">
    <property type="entry name" value="Carboxylesterase_B_AS"/>
</dbReference>
<dbReference type="PROSITE" id="PS00941">
    <property type="entry name" value="CARBOXYLESTERASE_B_2"/>
    <property type="match status" value="1"/>
</dbReference>
<evidence type="ECO:0000256" key="2">
    <source>
        <dbReference type="ARBA" id="ARBA00022801"/>
    </source>
</evidence>
<keyword evidence="6" id="KW-1185">Reference proteome</keyword>
<dbReference type="KEGG" id="acek:FLP30_09680"/>
<organism evidence="5 6">
    <name type="scientific">Acetobacter vaccinii</name>
    <dbReference type="NCBI Taxonomy" id="2592655"/>
    <lineage>
        <taxon>Bacteria</taxon>
        <taxon>Pseudomonadati</taxon>
        <taxon>Pseudomonadota</taxon>
        <taxon>Alphaproteobacteria</taxon>
        <taxon>Acetobacterales</taxon>
        <taxon>Acetobacteraceae</taxon>
        <taxon>Acetobacter</taxon>
    </lineage>
</organism>
<protein>
    <recommendedName>
        <fullName evidence="3">Carboxylic ester hydrolase</fullName>
        <ecNumber evidence="3">3.1.1.-</ecNumber>
    </recommendedName>
</protein>
<accession>A0A5C1YQH4</accession>
<dbReference type="PROSITE" id="PS00122">
    <property type="entry name" value="CARBOXYLESTERASE_B_1"/>
    <property type="match status" value="1"/>
</dbReference>
<dbReference type="RefSeq" id="WP_149279649.1">
    <property type="nucleotide sequence ID" value="NZ_CP043506.1"/>
</dbReference>
<dbReference type="InterPro" id="IPR002018">
    <property type="entry name" value="CarbesteraseB"/>
</dbReference>
<evidence type="ECO:0000256" key="1">
    <source>
        <dbReference type="ARBA" id="ARBA00005964"/>
    </source>
</evidence>
<evidence type="ECO:0000259" key="4">
    <source>
        <dbReference type="Pfam" id="PF00135"/>
    </source>
</evidence>
<name>A0A5C1YQH4_9PROT</name>
<comment type="similarity">
    <text evidence="1 3">Belongs to the type-B carboxylesterase/lipase family.</text>
</comment>
<dbReference type="Pfam" id="PF00135">
    <property type="entry name" value="COesterase"/>
    <property type="match status" value="1"/>
</dbReference>
<dbReference type="InterPro" id="IPR050309">
    <property type="entry name" value="Type-B_Carboxylest/Lipase"/>
</dbReference>
<dbReference type="EC" id="3.1.1.-" evidence="3"/>
<dbReference type="PANTHER" id="PTHR11559">
    <property type="entry name" value="CARBOXYLESTERASE"/>
    <property type="match status" value="1"/>
</dbReference>
<dbReference type="Gene3D" id="3.40.50.1820">
    <property type="entry name" value="alpha/beta hydrolase"/>
    <property type="match status" value="1"/>
</dbReference>
<proteinExistence type="inferred from homology"/>
<dbReference type="AlphaFoldDB" id="A0A5C1YQH4"/>
<dbReference type="OrthoDB" id="9775851at2"/>